<keyword evidence="1" id="KW-0808">Transferase</keyword>
<dbReference type="SUPFAM" id="SSF53756">
    <property type="entry name" value="UDP-Glycosyltransferase/glycogen phosphorylase"/>
    <property type="match status" value="1"/>
</dbReference>
<feature type="domain" description="Glycosyl transferase family 1" evidence="2">
    <location>
        <begin position="249"/>
        <end position="404"/>
    </location>
</feature>
<dbReference type="Gene3D" id="3.40.50.2000">
    <property type="entry name" value="Glycogen Phosphorylase B"/>
    <property type="match status" value="2"/>
</dbReference>
<sequence length="433" mass="49436">MKIGIDIRCLMNQHRTGVGEYTYELLNALFSIDRANQYFLFYNSYIDVSKYVRLWNQENVQYVETRWPNKIFSASQVLFGLPKLDHVVRHCEERVSERRGNLVDTRAGHCQGDRHDPIRIGSRDDSFVDVFFSPNLNFTSISRNVKHVLTIHDLSFEIVPDCYSPKQQLWHKIVNPKKQCERAGVILTPSENTRRDVVELYGVGEKKVCVLKPGLSANFLKLETGPTSSTDSVSVHRRNWKLGIKEKYDLPEKYILFLGTIEPRKNVLGVIKAFQRSSLIINHYSLIIAGPKGWKSGEILREIDGTDKIRYIGYVPAEDKPALYALADVFVYPSLYEGFGFPVLEAMASGTPVITSNRSSLPEVAGDAAYLVNPYNVAEIATAIERLATDKQLRDLFVERGKERAREFEWNETAKEFLEIIVMSKQKGVAYIE</sequence>
<dbReference type="Pfam" id="PF00534">
    <property type="entry name" value="Glycos_transf_1"/>
    <property type="match status" value="1"/>
</dbReference>
<feature type="domain" description="Glycosyltransferase subfamily 4-like N-terminal" evidence="3">
    <location>
        <begin position="142"/>
        <end position="215"/>
    </location>
</feature>
<organism evidence="4 5">
    <name type="scientific">Candidatus Magasanikbacteria bacterium RIFCSPHIGHO2_02_FULL_51_14</name>
    <dbReference type="NCBI Taxonomy" id="1798683"/>
    <lineage>
        <taxon>Bacteria</taxon>
        <taxon>Candidatus Magasanikiibacteriota</taxon>
    </lineage>
</organism>
<dbReference type="FunFam" id="3.40.50.2000:FF:000119">
    <property type="entry name" value="Glycosyl transferase group 1"/>
    <property type="match status" value="1"/>
</dbReference>
<reference evidence="4 5" key="1">
    <citation type="journal article" date="2016" name="Nat. Commun.">
        <title>Thousands of microbial genomes shed light on interconnected biogeochemical processes in an aquifer system.</title>
        <authorList>
            <person name="Anantharaman K."/>
            <person name="Brown C.T."/>
            <person name="Hug L.A."/>
            <person name="Sharon I."/>
            <person name="Castelle C.J."/>
            <person name="Probst A.J."/>
            <person name="Thomas B.C."/>
            <person name="Singh A."/>
            <person name="Wilkins M.J."/>
            <person name="Karaoz U."/>
            <person name="Brodie E.L."/>
            <person name="Williams K.H."/>
            <person name="Hubbard S.S."/>
            <person name="Banfield J.F."/>
        </authorList>
    </citation>
    <scope>NUCLEOTIDE SEQUENCE [LARGE SCALE GENOMIC DNA]</scope>
</reference>
<dbReference type="InterPro" id="IPR001296">
    <property type="entry name" value="Glyco_trans_1"/>
</dbReference>
<evidence type="ECO:0000259" key="3">
    <source>
        <dbReference type="Pfam" id="PF13439"/>
    </source>
</evidence>
<dbReference type="PANTHER" id="PTHR46401:SF2">
    <property type="entry name" value="GLYCOSYLTRANSFERASE WBBK-RELATED"/>
    <property type="match status" value="1"/>
</dbReference>
<dbReference type="InterPro" id="IPR028098">
    <property type="entry name" value="Glyco_trans_4-like_N"/>
</dbReference>
<dbReference type="Pfam" id="PF13439">
    <property type="entry name" value="Glyco_transf_4"/>
    <property type="match status" value="1"/>
</dbReference>
<protein>
    <recommendedName>
        <fullName evidence="6">Glycosyl transferase family 1 domain-containing protein</fullName>
    </recommendedName>
</protein>
<comment type="caution">
    <text evidence="4">The sequence shown here is derived from an EMBL/GenBank/DDBJ whole genome shotgun (WGS) entry which is preliminary data.</text>
</comment>
<name>A0A1F6MPL7_9BACT</name>
<dbReference type="PANTHER" id="PTHR46401">
    <property type="entry name" value="GLYCOSYLTRANSFERASE WBBK-RELATED"/>
    <property type="match status" value="1"/>
</dbReference>
<evidence type="ECO:0000256" key="1">
    <source>
        <dbReference type="ARBA" id="ARBA00022679"/>
    </source>
</evidence>
<dbReference type="GO" id="GO:0016757">
    <property type="term" value="F:glycosyltransferase activity"/>
    <property type="evidence" value="ECO:0007669"/>
    <property type="project" value="InterPro"/>
</dbReference>
<dbReference type="CDD" id="cd03809">
    <property type="entry name" value="GT4_MtfB-like"/>
    <property type="match status" value="1"/>
</dbReference>
<dbReference type="Proteomes" id="UP000177457">
    <property type="component" value="Unassembled WGS sequence"/>
</dbReference>
<dbReference type="EMBL" id="MFQE01000023">
    <property type="protein sequence ID" value="OGH73488.1"/>
    <property type="molecule type" value="Genomic_DNA"/>
</dbReference>
<evidence type="ECO:0000259" key="2">
    <source>
        <dbReference type="Pfam" id="PF00534"/>
    </source>
</evidence>
<evidence type="ECO:0000313" key="5">
    <source>
        <dbReference type="Proteomes" id="UP000177457"/>
    </source>
</evidence>
<dbReference type="STRING" id="1798683.A3C90_01950"/>
<evidence type="ECO:0000313" key="4">
    <source>
        <dbReference type="EMBL" id="OGH73488.1"/>
    </source>
</evidence>
<gene>
    <name evidence="4" type="ORF">A3C90_01950</name>
</gene>
<dbReference type="AlphaFoldDB" id="A0A1F6MPL7"/>
<accession>A0A1F6MPL7</accession>
<evidence type="ECO:0008006" key="6">
    <source>
        <dbReference type="Google" id="ProtNLM"/>
    </source>
</evidence>
<proteinExistence type="predicted"/>
<dbReference type="GO" id="GO:0009103">
    <property type="term" value="P:lipopolysaccharide biosynthetic process"/>
    <property type="evidence" value="ECO:0007669"/>
    <property type="project" value="TreeGrafter"/>
</dbReference>